<protein>
    <submittedName>
        <fullName evidence="1">Uncharacterized protein</fullName>
    </submittedName>
</protein>
<gene>
    <name evidence="1" type="ORF">F4821DRAFT_261069</name>
</gene>
<accession>A0ACC0CYK6</accession>
<reference evidence="1 2" key="1">
    <citation type="journal article" date="2022" name="New Phytol.">
        <title>Ecological generalism drives hyperdiversity of secondary metabolite gene clusters in xylarialean endophytes.</title>
        <authorList>
            <person name="Franco M.E.E."/>
            <person name="Wisecaver J.H."/>
            <person name="Arnold A.E."/>
            <person name="Ju Y.M."/>
            <person name="Slot J.C."/>
            <person name="Ahrendt S."/>
            <person name="Moore L.P."/>
            <person name="Eastman K.E."/>
            <person name="Scott K."/>
            <person name="Konkel Z."/>
            <person name="Mondo S.J."/>
            <person name="Kuo A."/>
            <person name="Hayes R.D."/>
            <person name="Haridas S."/>
            <person name="Andreopoulos B."/>
            <person name="Riley R."/>
            <person name="LaButti K."/>
            <person name="Pangilinan J."/>
            <person name="Lipzen A."/>
            <person name="Amirebrahimi M."/>
            <person name="Yan J."/>
            <person name="Adam C."/>
            <person name="Keymanesh K."/>
            <person name="Ng V."/>
            <person name="Louie K."/>
            <person name="Northen T."/>
            <person name="Drula E."/>
            <person name="Henrissat B."/>
            <person name="Hsieh H.M."/>
            <person name="Youens-Clark K."/>
            <person name="Lutzoni F."/>
            <person name="Miadlikowska J."/>
            <person name="Eastwood D.C."/>
            <person name="Hamelin R.C."/>
            <person name="Grigoriev I.V."/>
            <person name="U'Ren J.M."/>
        </authorList>
    </citation>
    <scope>NUCLEOTIDE SEQUENCE [LARGE SCALE GENOMIC DNA]</scope>
    <source>
        <strain evidence="1 2">ER1909</strain>
    </source>
</reference>
<comment type="caution">
    <text evidence="1">The sequence shown here is derived from an EMBL/GenBank/DDBJ whole genome shotgun (WGS) entry which is preliminary data.</text>
</comment>
<proteinExistence type="predicted"/>
<dbReference type="EMBL" id="MU394326">
    <property type="protein sequence ID" value="KAI6085385.1"/>
    <property type="molecule type" value="Genomic_DNA"/>
</dbReference>
<evidence type="ECO:0000313" key="1">
    <source>
        <dbReference type="EMBL" id="KAI6085385.1"/>
    </source>
</evidence>
<organism evidence="1 2">
    <name type="scientific">Hypoxylon rubiginosum</name>
    <dbReference type="NCBI Taxonomy" id="110542"/>
    <lineage>
        <taxon>Eukaryota</taxon>
        <taxon>Fungi</taxon>
        <taxon>Dikarya</taxon>
        <taxon>Ascomycota</taxon>
        <taxon>Pezizomycotina</taxon>
        <taxon>Sordariomycetes</taxon>
        <taxon>Xylariomycetidae</taxon>
        <taxon>Xylariales</taxon>
        <taxon>Hypoxylaceae</taxon>
        <taxon>Hypoxylon</taxon>
    </lineage>
</organism>
<name>A0ACC0CYK6_9PEZI</name>
<dbReference type="Proteomes" id="UP001497680">
    <property type="component" value="Unassembled WGS sequence"/>
</dbReference>
<keyword evidence="2" id="KW-1185">Reference proteome</keyword>
<evidence type="ECO:0000313" key="2">
    <source>
        <dbReference type="Proteomes" id="UP001497680"/>
    </source>
</evidence>
<sequence length="417" mass="45572">MTEAISSMRYNMPMEHPTLVAQAPAVKDGSPKRPELKCKRTFDQFYSDCRKMPLALSGQRQYADGHLPSPTRQYPMMEEAPRLHQNRAAATPEIANPKPARFVDIEQLLEKLEKEILEAEAKKAEAKEAEAMEATRRARIRATLRAPRDRTHQSCRPGNGCHCQRAQSPAQQPSNSGQPVRSTVSRASLARTIRQGVPSPDIRELQVWKIIQTTLASTEIREAPARTTSRIVLVPSIREPQVQSTSQTTPASTINRTPPVSLVGQNFPYGIIGKAILALTVGQATLENAKIRTIPARTISPVVLIPSIRPVSIINLTPPVSLGGQNFLNGIIRKAILALTIGPAHLGGIITQEPPAQTVGRAVPSPDPETQEEKVQSASQAALARNIYRLRTLNSPYIQPETTGPNINRAPLASTMS</sequence>